<sequence>MSKVIIRTEAAPAAIGTYSQAVKIGTTVYLSGQIPLVPTTMQMVSEDFASQTHQVFKNLSAVCEAAGGNLNNMVKVNIFLTDLGQFATVNQIMSEYFAEPYPARAAVQVSALPRGAQIEIDGVMEVPSTH</sequence>
<dbReference type="NCBIfam" id="TIGR00004">
    <property type="entry name" value="Rid family detoxifying hydrolase"/>
    <property type="match status" value="1"/>
</dbReference>
<keyword evidence="3" id="KW-1185">Reference proteome</keyword>
<dbReference type="InterPro" id="IPR006175">
    <property type="entry name" value="YjgF/YER057c/UK114"/>
</dbReference>
<dbReference type="InterPro" id="IPR006056">
    <property type="entry name" value="RidA"/>
</dbReference>
<dbReference type="PANTHER" id="PTHR11803">
    <property type="entry name" value="2-IMINOBUTANOATE/2-IMINOPROPANOATE DEAMINASE RIDA"/>
    <property type="match status" value="1"/>
</dbReference>
<accession>A0ABS6MP39</accession>
<dbReference type="Pfam" id="PF01042">
    <property type="entry name" value="Ribonuc_L-PSP"/>
    <property type="match status" value="1"/>
</dbReference>
<comment type="caution">
    <text evidence="2">The sequence shown here is derived from an EMBL/GenBank/DDBJ whole genome shotgun (WGS) entry which is preliminary data.</text>
</comment>
<dbReference type="InterPro" id="IPR019897">
    <property type="entry name" value="RidA_CS"/>
</dbReference>
<evidence type="ECO:0000256" key="1">
    <source>
        <dbReference type="ARBA" id="ARBA00010552"/>
    </source>
</evidence>
<dbReference type="Proteomes" id="UP000704611">
    <property type="component" value="Unassembled WGS sequence"/>
</dbReference>
<protein>
    <submittedName>
        <fullName evidence="2">RidA family protein</fullName>
    </submittedName>
</protein>
<dbReference type="CDD" id="cd00448">
    <property type="entry name" value="YjgF_YER057c_UK114_family"/>
    <property type="match status" value="1"/>
</dbReference>
<name>A0ABS6MP39_9GAMM</name>
<evidence type="ECO:0000313" key="3">
    <source>
        <dbReference type="Proteomes" id="UP000704611"/>
    </source>
</evidence>
<dbReference type="RefSeq" id="WP_217670925.1">
    <property type="nucleotide sequence ID" value="NZ_JAHRID010000008.1"/>
</dbReference>
<comment type="similarity">
    <text evidence="1">Belongs to the RutC family.</text>
</comment>
<gene>
    <name evidence="2" type="ORF">KQY15_16020</name>
</gene>
<dbReference type="PROSITE" id="PS01094">
    <property type="entry name" value="UPF0076"/>
    <property type="match status" value="1"/>
</dbReference>
<organism evidence="2 3">
    <name type="scientific">Arsukibacterium indicum</name>
    <dbReference type="NCBI Taxonomy" id="2848612"/>
    <lineage>
        <taxon>Bacteria</taxon>
        <taxon>Pseudomonadati</taxon>
        <taxon>Pseudomonadota</taxon>
        <taxon>Gammaproteobacteria</taxon>
        <taxon>Chromatiales</taxon>
        <taxon>Chromatiaceae</taxon>
        <taxon>Arsukibacterium</taxon>
    </lineage>
</organism>
<dbReference type="EMBL" id="JAHRID010000008">
    <property type="protein sequence ID" value="MBV2130602.1"/>
    <property type="molecule type" value="Genomic_DNA"/>
</dbReference>
<proteinExistence type="inferred from homology"/>
<evidence type="ECO:0000313" key="2">
    <source>
        <dbReference type="EMBL" id="MBV2130602.1"/>
    </source>
</evidence>
<dbReference type="PANTHER" id="PTHR11803:SF39">
    <property type="entry name" value="2-IMINOBUTANOATE_2-IMINOPROPANOATE DEAMINASE"/>
    <property type="match status" value="1"/>
</dbReference>
<reference evidence="2 3" key="1">
    <citation type="submission" date="2021-06" db="EMBL/GenBank/DDBJ databases">
        <title>Rheinheimera indica sp. nov., isolated from deep-sea sediment.</title>
        <authorList>
            <person name="Wang Z."/>
            <person name="Zhang X.-Y."/>
        </authorList>
    </citation>
    <scope>NUCLEOTIDE SEQUENCE [LARGE SCALE GENOMIC DNA]</scope>
    <source>
        <strain evidence="2 3">SM2107</strain>
    </source>
</reference>